<keyword evidence="4 8" id="KW-0560">Oxidoreductase</keyword>
<dbReference type="SUPFAM" id="SSF48179">
    <property type="entry name" value="6-phosphogluconate dehydrogenase C-terminal domain-like"/>
    <property type="match status" value="1"/>
</dbReference>
<evidence type="ECO:0000256" key="5">
    <source>
        <dbReference type="ARBA" id="ARBA00023027"/>
    </source>
</evidence>
<dbReference type="InterPro" id="IPR028357">
    <property type="entry name" value="UDPglc_DH_bac"/>
</dbReference>
<keyword evidence="5" id="KW-0520">NAD</keyword>
<gene>
    <name evidence="8" type="ORF">MNBD_GAMMA23-2554</name>
</gene>
<comment type="pathway">
    <text evidence="1">Nucleotide-sugar biosynthesis; UDP-alpha-D-glucuronate biosynthesis; UDP-alpha-D-glucuronate from UDP-alpha-D-glucose: step 1/1.</text>
</comment>
<dbReference type="PIRSF" id="PIRSF000124">
    <property type="entry name" value="UDPglc_GDPman_dh"/>
    <property type="match status" value="1"/>
</dbReference>
<evidence type="ECO:0000256" key="1">
    <source>
        <dbReference type="ARBA" id="ARBA00004701"/>
    </source>
</evidence>
<reference evidence="8" key="1">
    <citation type="submission" date="2018-06" db="EMBL/GenBank/DDBJ databases">
        <authorList>
            <person name="Zhirakovskaya E."/>
        </authorList>
    </citation>
    <scope>NUCLEOTIDE SEQUENCE</scope>
</reference>
<dbReference type="InterPro" id="IPR036220">
    <property type="entry name" value="UDP-Glc/GDP-Man_DH_C_sf"/>
</dbReference>
<dbReference type="GO" id="GO:0051287">
    <property type="term" value="F:NAD binding"/>
    <property type="evidence" value="ECO:0007669"/>
    <property type="project" value="InterPro"/>
</dbReference>
<evidence type="ECO:0000256" key="4">
    <source>
        <dbReference type="ARBA" id="ARBA00023002"/>
    </source>
</evidence>
<dbReference type="InterPro" id="IPR017476">
    <property type="entry name" value="UDP-Glc/GDP-Man"/>
</dbReference>
<dbReference type="EMBL" id="UOFT01000063">
    <property type="protein sequence ID" value="VAW97917.1"/>
    <property type="molecule type" value="Genomic_DNA"/>
</dbReference>
<dbReference type="SMART" id="SM00984">
    <property type="entry name" value="UDPG_MGDP_dh_C"/>
    <property type="match status" value="1"/>
</dbReference>
<dbReference type="EC" id="1.1.1.22" evidence="3"/>
<dbReference type="PANTHER" id="PTHR43750:SF3">
    <property type="entry name" value="UDP-GLUCOSE 6-DEHYDROGENASE TUAD"/>
    <property type="match status" value="1"/>
</dbReference>
<evidence type="ECO:0000256" key="3">
    <source>
        <dbReference type="ARBA" id="ARBA00012954"/>
    </source>
</evidence>
<evidence type="ECO:0000256" key="2">
    <source>
        <dbReference type="ARBA" id="ARBA00006601"/>
    </source>
</evidence>
<dbReference type="InterPro" id="IPR036291">
    <property type="entry name" value="NAD(P)-bd_dom_sf"/>
</dbReference>
<dbReference type="Gene3D" id="1.20.5.100">
    <property type="entry name" value="Cytochrome c1, transmembrane anchor, C-terminal"/>
    <property type="match status" value="1"/>
</dbReference>
<dbReference type="GO" id="GO:0006065">
    <property type="term" value="P:UDP-glucuronate biosynthetic process"/>
    <property type="evidence" value="ECO:0007669"/>
    <property type="project" value="UniProtKB-UniPathway"/>
</dbReference>
<dbReference type="SUPFAM" id="SSF52413">
    <property type="entry name" value="UDP-glucose/GDP-mannose dehydrogenase C-terminal domain"/>
    <property type="match status" value="1"/>
</dbReference>
<dbReference type="Gene3D" id="3.40.50.720">
    <property type="entry name" value="NAD(P)-binding Rossmann-like Domain"/>
    <property type="match status" value="2"/>
</dbReference>
<dbReference type="GO" id="GO:0000271">
    <property type="term" value="P:polysaccharide biosynthetic process"/>
    <property type="evidence" value="ECO:0007669"/>
    <property type="project" value="InterPro"/>
</dbReference>
<dbReference type="GO" id="GO:0003979">
    <property type="term" value="F:UDP-glucose 6-dehydrogenase activity"/>
    <property type="evidence" value="ECO:0007669"/>
    <property type="project" value="UniProtKB-EC"/>
</dbReference>
<protein>
    <recommendedName>
        <fullName evidence="3">UDP-glucose 6-dehydrogenase</fullName>
        <ecNumber evidence="3">1.1.1.22</ecNumber>
    </recommendedName>
</protein>
<feature type="domain" description="UDP-glucose/GDP-mannose dehydrogenase C-terminal" evidence="7">
    <location>
        <begin position="320"/>
        <end position="424"/>
    </location>
</feature>
<dbReference type="NCBIfam" id="TIGR03026">
    <property type="entry name" value="NDP-sugDHase"/>
    <property type="match status" value="1"/>
</dbReference>
<accession>A0A3B1AEL2</accession>
<dbReference type="InterPro" id="IPR001732">
    <property type="entry name" value="UDP-Glc/GDP-Man_DH_N"/>
</dbReference>
<evidence type="ECO:0000259" key="7">
    <source>
        <dbReference type="SMART" id="SM00984"/>
    </source>
</evidence>
<dbReference type="Pfam" id="PF03721">
    <property type="entry name" value="UDPG_MGDP_dh_N"/>
    <property type="match status" value="1"/>
</dbReference>
<dbReference type="UniPathway" id="UPA00038">
    <property type="reaction ID" value="UER00491"/>
</dbReference>
<evidence type="ECO:0000256" key="6">
    <source>
        <dbReference type="ARBA" id="ARBA00047473"/>
    </source>
</evidence>
<proteinExistence type="inferred from homology"/>
<dbReference type="Pfam" id="PF00984">
    <property type="entry name" value="UDPG_MGDP_dh"/>
    <property type="match status" value="1"/>
</dbReference>
<comment type="similarity">
    <text evidence="2">Belongs to the UDP-glucose/GDP-mannose dehydrogenase family.</text>
</comment>
<dbReference type="InterPro" id="IPR014026">
    <property type="entry name" value="UDP-Glc/GDP-Man_DH_dimer"/>
</dbReference>
<dbReference type="AlphaFoldDB" id="A0A3B1AEL2"/>
<comment type="catalytic activity">
    <reaction evidence="6">
        <text>UDP-alpha-D-glucose + 2 NAD(+) + H2O = UDP-alpha-D-glucuronate + 2 NADH + 3 H(+)</text>
        <dbReference type="Rhea" id="RHEA:23596"/>
        <dbReference type="ChEBI" id="CHEBI:15377"/>
        <dbReference type="ChEBI" id="CHEBI:15378"/>
        <dbReference type="ChEBI" id="CHEBI:57540"/>
        <dbReference type="ChEBI" id="CHEBI:57945"/>
        <dbReference type="ChEBI" id="CHEBI:58052"/>
        <dbReference type="ChEBI" id="CHEBI:58885"/>
        <dbReference type="EC" id="1.1.1.22"/>
    </reaction>
</comment>
<dbReference type="PIRSF" id="PIRSF500134">
    <property type="entry name" value="UDPglc_DH_bac"/>
    <property type="match status" value="1"/>
</dbReference>
<dbReference type="Pfam" id="PF03720">
    <property type="entry name" value="UDPG_MGDP_dh_C"/>
    <property type="match status" value="1"/>
</dbReference>
<sequence length="442" mass="49292">MKVTFFGIGYVGLVQAAVFADSGHDVVCVDIDEAKIENLKKGIIPIYEPGLTPLVEQNYKEGRLHFTTSVEDGAKHGEFQFIAVGTPPDEDGSADLKYVLDVATSIATHMQTPKIIIDKSTVPVGTADKVKVHINTILKQRGENIEFNVVSNPEFLKEGSAVADCTKPDRIIIGTDNDKVARKMHELYAPFNRNHDRMIIMDIKSAELTKYVANCMLATKISFMNEMSNIAERVGADIEAVRNGIGSDSRIGYSFIYPGCGYGGSCFPKDVQALIRTTESIGFDSEILKAVEAVNYRQKEMIFNKITKHYNGELKGKIFAVWGLSFKPKTDDMREAPSRVLLELLWKAGATVQAFDPEAMEECQRIYGQRDDLKLMGTKEEALKDADAMILVTEWQQFKSPDFERITSLLKKPVIFDGRNQYSLDSMSDFGITYYSIGRVSP</sequence>
<dbReference type="PANTHER" id="PTHR43750">
    <property type="entry name" value="UDP-GLUCOSE 6-DEHYDROGENASE TUAD"/>
    <property type="match status" value="1"/>
</dbReference>
<name>A0A3B1AEL2_9ZZZZ</name>
<organism evidence="8">
    <name type="scientific">hydrothermal vent metagenome</name>
    <dbReference type="NCBI Taxonomy" id="652676"/>
    <lineage>
        <taxon>unclassified sequences</taxon>
        <taxon>metagenomes</taxon>
        <taxon>ecological metagenomes</taxon>
    </lineage>
</organism>
<dbReference type="InterPro" id="IPR008927">
    <property type="entry name" value="6-PGluconate_DH-like_C_sf"/>
</dbReference>
<dbReference type="SUPFAM" id="SSF51735">
    <property type="entry name" value="NAD(P)-binding Rossmann-fold domains"/>
    <property type="match status" value="1"/>
</dbReference>
<evidence type="ECO:0000313" key="8">
    <source>
        <dbReference type="EMBL" id="VAW97917.1"/>
    </source>
</evidence>
<dbReference type="InterPro" id="IPR014027">
    <property type="entry name" value="UDP-Glc/GDP-Man_DH_C"/>
</dbReference>